<accession>A0ABT6N6E2</accession>
<name>A0ABT6N6E2_9SPHN</name>
<evidence type="ECO:0000313" key="3">
    <source>
        <dbReference type="Proteomes" id="UP001160625"/>
    </source>
</evidence>
<organism evidence="2 3">
    <name type="scientific">Sphingomonas oryzagri</name>
    <dbReference type="NCBI Taxonomy" id="3042314"/>
    <lineage>
        <taxon>Bacteria</taxon>
        <taxon>Pseudomonadati</taxon>
        <taxon>Pseudomonadota</taxon>
        <taxon>Alphaproteobacteria</taxon>
        <taxon>Sphingomonadales</taxon>
        <taxon>Sphingomonadaceae</taxon>
        <taxon>Sphingomonas</taxon>
    </lineage>
</organism>
<dbReference type="Pfam" id="PF23296">
    <property type="entry name" value="DUF7079"/>
    <property type="match status" value="1"/>
</dbReference>
<evidence type="ECO:0000259" key="1">
    <source>
        <dbReference type="Pfam" id="PF23296"/>
    </source>
</evidence>
<dbReference type="RefSeq" id="WP_281046016.1">
    <property type="nucleotide sequence ID" value="NZ_JARYGZ010000003.1"/>
</dbReference>
<proteinExistence type="predicted"/>
<dbReference type="Proteomes" id="UP001160625">
    <property type="component" value="Unassembled WGS sequence"/>
</dbReference>
<keyword evidence="3" id="KW-1185">Reference proteome</keyword>
<feature type="domain" description="DUF7079" evidence="1">
    <location>
        <begin position="11"/>
        <end position="97"/>
    </location>
</feature>
<evidence type="ECO:0000313" key="2">
    <source>
        <dbReference type="EMBL" id="MDH7640668.1"/>
    </source>
</evidence>
<comment type="caution">
    <text evidence="2">The sequence shown here is derived from an EMBL/GenBank/DDBJ whole genome shotgun (WGS) entry which is preliminary data.</text>
</comment>
<dbReference type="InterPro" id="IPR055507">
    <property type="entry name" value="DUF7079"/>
</dbReference>
<reference evidence="2" key="1">
    <citation type="submission" date="2023-04" db="EMBL/GenBank/DDBJ databases">
        <title>Sphingomonas sp. MAHUQ-71 isolated from rice field.</title>
        <authorList>
            <person name="Huq M.A."/>
        </authorList>
    </citation>
    <scope>NUCLEOTIDE SEQUENCE</scope>
    <source>
        <strain evidence="2">MAHUQ-71</strain>
    </source>
</reference>
<dbReference type="EMBL" id="JARYGZ010000003">
    <property type="protein sequence ID" value="MDH7640668.1"/>
    <property type="molecule type" value="Genomic_DNA"/>
</dbReference>
<gene>
    <name evidence="2" type="ORF">QGN17_18185</name>
</gene>
<protein>
    <recommendedName>
        <fullName evidence="1">DUF7079 domain-containing protein</fullName>
    </recommendedName>
</protein>
<sequence length="123" mass="14481">MTEVCEAEITRRMPLWCALADLFLDTDMPEHWVPTIANVIVRDGWSIEEAERVLRWEVRPAFYFNLLDIAGEWAGWRDEDVRRLVLAARNPKGAKRLLLGENRFMPADYWPQIIDEVGRLRQI</sequence>